<dbReference type="AlphaFoldDB" id="G6EKH6"/>
<dbReference type="InterPro" id="IPR051060">
    <property type="entry name" value="Carbamoyltrans_HypF-like"/>
</dbReference>
<comment type="similarity">
    <text evidence="2 8">Belongs to the carbamoyltransferase HypF family.</text>
</comment>
<evidence type="ECO:0000256" key="4">
    <source>
        <dbReference type="ARBA" id="ARBA00022723"/>
    </source>
</evidence>
<dbReference type="GO" id="GO:0003998">
    <property type="term" value="F:acylphosphatase activity"/>
    <property type="evidence" value="ECO:0007669"/>
    <property type="project" value="UniProtKB-EC"/>
</dbReference>
<dbReference type="PROSITE" id="PS51160">
    <property type="entry name" value="ACYLPHOSPHATASE_3"/>
    <property type="match status" value="1"/>
</dbReference>
<evidence type="ECO:0000256" key="9">
    <source>
        <dbReference type="PROSITE-ProRule" id="PRU00520"/>
    </source>
</evidence>
<comment type="caution">
    <text evidence="12">The sequence shown here is derived from an EMBL/GenBank/DDBJ whole genome shotgun (WGS) entry which is preliminary data.</text>
</comment>
<keyword evidence="6" id="KW-0862">Zinc</keyword>
<evidence type="ECO:0000313" key="12">
    <source>
        <dbReference type="EMBL" id="EHJ58210.1"/>
    </source>
</evidence>
<feature type="active site" evidence="9">
    <location>
        <position position="41"/>
    </location>
</feature>
<comment type="catalytic activity">
    <reaction evidence="7 8">
        <text>C-terminal L-cysteinyl-[HypE protein] + carbamoyl phosphate + ATP + H2O = C-terminal S-carboxamide-L-cysteinyl-[HypE protein] + AMP + phosphate + diphosphate + H(+)</text>
        <dbReference type="Rhea" id="RHEA:55636"/>
        <dbReference type="Rhea" id="RHEA-COMP:14247"/>
        <dbReference type="Rhea" id="RHEA-COMP:14392"/>
        <dbReference type="ChEBI" id="CHEBI:15377"/>
        <dbReference type="ChEBI" id="CHEBI:15378"/>
        <dbReference type="ChEBI" id="CHEBI:30616"/>
        <dbReference type="ChEBI" id="CHEBI:33019"/>
        <dbReference type="ChEBI" id="CHEBI:43474"/>
        <dbReference type="ChEBI" id="CHEBI:58228"/>
        <dbReference type="ChEBI" id="CHEBI:76913"/>
        <dbReference type="ChEBI" id="CHEBI:139126"/>
        <dbReference type="ChEBI" id="CHEBI:456215"/>
    </reaction>
</comment>
<dbReference type="Pfam" id="PF01300">
    <property type="entry name" value="Sua5_yciO_yrdC"/>
    <property type="match status" value="1"/>
</dbReference>
<dbReference type="UniPathway" id="UPA00335"/>
<dbReference type="EMBL" id="AGFM01000094">
    <property type="protein sequence ID" value="EHJ58210.1"/>
    <property type="molecule type" value="Genomic_DNA"/>
</dbReference>
<dbReference type="InterPro" id="IPR041440">
    <property type="entry name" value="HypF_C"/>
</dbReference>
<dbReference type="InterPro" id="IPR004421">
    <property type="entry name" value="Carbamoyltransferase_HypF"/>
</dbReference>
<protein>
    <recommendedName>
        <fullName evidence="8">Carbamoyltransferase HypF</fullName>
        <ecNumber evidence="8">6.2.-.-</ecNumber>
    </recommendedName>
</protein>
<evidence type="ECO:0000259" key="10">
    <source>
        <dbReference type="PROSITE" id="PS51160"/>
    </source>
</evidence>
<keyword evidence="5" id="KW-0863">Zinc-finger</keyword>
<dbReference type="Pfam" id="PF17788">
    <property type="entry name" value="HypF_C"/>
    <property type="match status" value="1"/>
</dbReference>
<dbReference type="Proteomes" id="UP000004030">
    <property type="component" value="Unassembled WGS sequence"/>
</dbReference>
<dbReference type="InterPro" id="IPR017945">
    <property type="entry name" value="DHBP_synth_RibB-like_a/b_dom"/>
</dbReference>
<dbReference type="InterPro" id="IPR001792">
    <property type="entry name" value="Acylphosphatase-like_dom"/>
</dbReference>
<comment type="pathway">
    <text evidence="1 8">Protein modification; [NiFe] hydrogenase maturation.</text>
</comment>
<dbReference type="Pfam" id="PF00708">
    <property type="entry name" value="Acylphosphatase"/>
    <property type="match status" value="1"/>
</dbReference>
<dbReference type="InterPro" id="IPR055128">
    <property type="entry name" value="HypF_C_2"/>
</dbReference>
<dbReference type="Pfam" id="PF22521">
    <property type="entry name" value="HypF_C_2"/>
    <property type="match status" value="1"/>
</dbReference>
<feature type="domain" description="YrdC-like" evidence="11">
    <location>
        <begin position="206"/>
        <end position="390"/>
    </location>
</feature>
<reference evidence="12 13" key="1">
    <citation type="journal article" date="2012" name="J. Bacteriol.">
        <title>Genome sequence of benzo(a)pyrene-degrading bacterium Novosphingobium pentaromativorans US6-1.</title>
        <authorList>
            <person name="Luo Y.R."/>
            <person name="Kang S.G."/>
            <person name="Kim S.J."/>
            <person name="Kim M.R."/>
            <person name="Li N."/>
            <person name="Lee J.H."/>
            <person name="Kwon K.K."/>
        </authorList>
    </citation>
    <scope>NUCLEOTIDE SEQUENCE [LARGE SCALE GENOMIC DNA]</scope>
    <source>
        <strain evidence="12 13">US6-1</strain>
    </source>
</reference>
<sequence>MESGAVTGERLLVRGQVQGVGFRPTVWRVARELELTGDVRNTSSGVEIRLWGEAVSRFESELRAALPALARIDAIERVAIDAVRPESFVIGASEGDGMRGAVTPDAAICSACLEEVRDPFERRYRYPFTNCTECGPRFSIIETGPYDRARTTMRGFAMCPECGEQYSDPTDRRFHAQPIACHVCGPRAWIERLGPGTVNHEAFSMMDDVDAAGGMLMNGHIVAIKGLGGFHLACDATRAEVVADLRMRKRRRGKAFALMARDLDVICRYAEFSEQEAELLASPEAPIVLLRASGEPLPEAVAPGLDRIGFMLPHTPLHHLLLRRMKRPVVMTSGNLSGRPQCTTNEQARAELEGIAEFALMHDRHIANRIDDSVARVDLGRVRLLRRARGYAPRAIDLPTGFPRDISILAMGAELKNSFCLVRDGEAVLSQHMGDLEDAATEDDVRRNLDLYTQLYDHQPAAIAVDAHPEYLSTKHGREIADGRPVIAVQHHHAHIAACLAENGRSLDAAPVLGIALDGLGLGDDGTIWGGEFLICDYRGYRRAGMLKPVALPGGTAAIREPWRNAYAHLMAQMGWAEFAMNFADLPLFARLSAMPRSTIDAMIASGTNSPLSSSCGRLFDAAAAICGLAWDRQEYEGQAAMLLEAAIDPAALNEPDDLAYPFSIPLLGGRGLPYVEPLAVWRAMLGDLLLNTPVGVMSARFHRGLARSVVAMAQRLTADDGPDTVALSGGCFQNATLFRLVHEGLEQLGLNVLSHSRVPANDGGLALGQAAVAMAHLHEATAETENGREVCA</sequence>
<keyword evidence="3" id="KW-0436">Ligase</keyword>
<organism evidence="12 13">
    <name type="scientific">Novosphingobium pentaromativorans US6-1</name>
    <dbReference type="NCBI Taxonomy" id="1088721"/>
    <lineage>
        <taxon>Bacteria</taxon>
        <taxon>Pseudomonadati</taxon>
        <taxon>Pseudomonadota</taxon>
        <taxon>Alphaproteobacteria</taxon>
        <taxon>Sphingomonadales</taxon>
        <taxon>Sphingomonadaceae</taxon>
        <taxon>Novosphingobium</taxon>
    </lineage>
</organism>
<evidence type="ECO:0000259" key="11">
    <source>
        <dbReference type="PROSITE" id="PS51163"/>
    </source>
</evidence>
<dbReference type="Gene3D" id="3.90.870.50">
    <property type="match status" value="1"/>
</dbReference>
<evidence type="ECO:0000313" key="13">
    <source>
        <dbReference type="Proteomes" id="UP000004030"/>
    </source>
</evidence>
<feature type="active site" evidence="9">
    <location>
        <position position="23"/>
    </location>
</feature>
<dbReference type="InterPro" id="IPR036046">
    <property type="entry name" value="Acylphosphatase-like_dom_sf"/>
</dbReference>
<dbReference type="PATRIC" id="fig|1088721.3.peg.4758"/>
<dbReference type="RefSeq" id="WP_007015754.1">
    <property type="nucleotide sequence ID" value="NZ_CP009295.1"/>
</dbReference>
<dbReference type="GO" id="GO:0051604">
    <property type="term" value="P:protein maturation"/>
    <property type="evidence" value="ECO:0007669"/>
    <property type="project" value="TreeGrafter"/>
</dbReference>
<feature type="domain" description="Acylphosphatase-like" evidence="10">
    <location>
        <begin position="8"/>
        <end position="92"/>
    </location>
</feature>
<dbReference type="SUPFAM" id="SSF55821">
    <property type="entry name" value="YrdC/RibB"/>
    <property type="match status" value="1"/>
</dbReference>
<dbReference type="PROSITE" id="PS51163">
    <property type="entry name" value="YRDC"/>
    <property type="match status" value="1"/>
</dbReference>
<dbReference type="EC" id="6.2.-.-" evidence="8"/>
<evidence type="ECO:0000256" key="6">
    <source>
        <dbReference type="ARBA" id="ARBA00022833"/>
    </source>
</evidence>
<gene>
    <name evidence="12" type="primary">hypF</name>
    <name evidence="12" type="ORF">NSU_4847</name>
</gene>
<evidence type="ECO:0000256" key="3">
    <source>
        <dbReference type="ARBA" id="ARBA00022598"/>
    </source>
</evidence>
<dbReference type="KEGG" id="npn:JI59_25795"/>
<dbReference type="NCBIfam" id="TIGR00143">
    <property type="entry name" value="hypF"/>
    <property type="match status" value="1"/>
</dbReference>
<dbReference type="GO" id="GO:0016874">
    <property type="term" value="F:ligase activity"/>
    <property type="evidence" value="ECO:0007669"/>
    <property type="project" value="UniProtKB-UniRule"/>
</dbReference>
<dbReference type="PANTHER" id="PTHR42959">
    <property type="entry name" value="CARBAMOYLTRANSFERASE"/>
    <property type="match status" value="1"/>
</dbReference>
<dbReference type="Gene3D" id="3.30.420.360">
    <property type="match status" value="1"/>
</dbReference>
<keyword evidence="4" id="KW-0479">Metal-binding</keyword>
<dbReference type="Gene3D" id="3.30.110.120">
    <property type="match status" value="1"/>
</dbReference>
<dbReference type="GO" id="GO:0016743">
    <property type="term" value="F:carboxyl- or carbamoyltransferase activity"/>
    <property type="evidence" value="ECO:0007669"/>
    <property type="project" value="UniProtKB-UniRule"/>
</dbReference>
<evidence type="ECO:0000256" key="5">
    <source>
        <dbReference type="ARBA" id="ARBA00022771"/>
    </source>
</evidence>
<accession>G6EKH6</accession>
<keyword evidence="9" id="KW-0378">Hydrolase</keyword>
<name>G6EKH6_9SPHN</name>
<evidence type="ECO:0000256" key="8">
    <source>
        <dbReference type="PIRNR" id="PIRNR006256"/>
    </source>
</evidence>
<dbReference type="PROSITE" id="PS00150">
    <property type="entry name" value="ACYLPHOSPHATASE_1"/>
    <property type="match status" value="1"/>
</dbReference>
<dbReference type="OrthoDB" id="9808093at2"/>
<dbReference type="PIRSF" id="PIRSF006256">
    <property type="entry name" value="CMPcnvr_hdrg_mat"/>
    <property type="match status" value="1"/>
</dbReference>
<comment type="catalytic activity">
    <reaction evidence="9">
        <text>an acyl phosphate + H2O = a carboxylate + phosphate + H(+)</text>
        <dbReference type="Rhea" id="RHEA:14965"/>
        <dbReference type="ChEBI" id="CHEBI:15377"/>
        <dbReference type="ChEBI" id="CHEBI:15378"/>
        <dbReference type="ChEBI" id="CHEBI:29067"/>
        <dbReference type="ChEBI" id="CHEBI:43474"/>
        <dbReference type="ChEBI" id="CHEBI:59918"/>
        <dbReference type="EC" id="3.6.1.7"/>
    </reaction>
</comment>
<dbReference type="SUPFAM" id="SSF54975">
    <property type="entry name" value="Acylphosphatase/BLUF domain-like"/>
    <property type="match status" value="1"/>
</dbReference>
<proteinExistence type="inferred from homology"/>
<comment type="function">
    <text evidence="8">Involved in the maturation of [NiFe] hydrogenases. Along with HypE, it catalyzes the synthesis of the CN ligands of the active site iron of [NiFe]-hydrogenases. HypF functions as a carbamoyl transferase using carbamoylphosphate as a substrate and transferring the carboxamido moiety in an ATP-dependent reaction to the thiolate of the C-terminal cysteine of HypE yielding a protein-S-carboxamide.</text>
</comment>
<dbReference type="Gene3D" id="3.30.420.40">
    <property type="match status" value="1"/>
</dbReference>
<dbReference type="InterPro" id="IPR011125">
    <property type="entry name" value="Znf_HypF"/>
</dbReference>
<dbReference type="InterPro" id="IPR017968">
    <property type="entry name" value="Acylphosphatase_CS"/>
</dbReference>
<evidence type="ECO:0000256" key="1">
    <source>
        <dbReference type="ARBA" id="ARBA00004711"/>
    </source>
</evidence>
<evidence type="ECO:0000256" key="7">
    <source>
        <dbReference type="ARBA" id="ARBA00048220"/>
    </source>
</evidence>
<keyword evidence="13" id="KW-1185">Reference proteome</keyword>
<dbReference type="GO" id="GO:0008270">
    <property type="term" value="F:zinc ion binding"/>
    <property type="evidence" value="ECO:0007669"/>
    <property type="project" value="UniProtKB-KW"/>
</dbReference>
<dbReference type="InterPro" id="IPR006070">
    <property type="entry name" value="Sua5-like_dom"/>
</dbReference>
<dbReference type="Pfam" id="PF07503">
    <property type="entry name" value="zf-HYPF"/>
    <property type="match status" value="2"/>
</dbReference>
<evidence type="ECO:0000256" key="2">
    <source>
        <dbReference type="ARBA" id="ARBA00008097"/>
    </source>
</evidence>
<dbReference type="GO" id="GO:0003725">
    <property type="term" value="F:double-stranded RNA binding"/>
    <property type="evidence" value="ECO:0007669"/>
    <property type="project" value="InterPro"/>
</dbReference>
<dbReference type="PANTHER" id="PTHR42959:SF1">
    <property type="entry name" value="CARBAMOYLTRANSFERASE HYPF"/>
    <property type="match status" value="1"/>
</dbReference>
<dbReference type="eggNOG" id="COG0068">
    <property type="taxonomic scope" value="Bacteria"/>
</dbReference>